<protein>
    <submittedName>
        <fullName evidence="2">Uncharacterized protein</fullName>
    </submittedName>
</protein>
<evidence type="ECO:0000313" key="2">
    <source>
        <dbReference type="EMBL" id="KAK9105585.1"/>
    </source>
</evidence>
<dbReference type="AlphaFoldDB" id="A0AAP0I289"/>
<gene>
    <name evidence="2" type="ORF">Scep_022429</name>
</gene>
<reference evidence="2 3" key="1">
    <citation type="submission" date="2024-01" db="EMBL/GenBank/DDBJ databases">
        <title>Genome assemblies of Stephania.</title>
        <authorList>
            <person name="Yang L."/>
        </authorList>
    </citation>
    <scope>NUCLEOTIDE SEQUENCE [LARGE SCALE GENOMIC DNA]</scope>
    <source>
        <strain evidence="2">JXDWG</strain>
        <tissue evidence="2">Leaf</tissue>
    </source>
</reference>
<organism evidence="2 3">
    <name type="scientific">Stephania cephalantha</name>
    <dbReference type="NCBI Taxonomy" id="152367"/>
    <lineage>
        <taxon>Eukaryota</taxon>
        <taxon>Viridiplantae</taxon>
        <taxon>Streptophyta</taxon>
        <taxon>Embryophyta</taxon>
        <taxon>Tracheophyta</taxon>
        <taxon>Spermatophyta</taxon>
        <taxon>Magnoliopsida</taxon>
        <taxon>Ranunculales</taxon>
        <taxon>Menispermaceae</taxon>
        <taxon>Menispermoideae</taxon>
        <taxon>Cissampelideae</taxon>
        <taxon>Stephania</taxon>
    </lineage>
</organism>
<comment type="caution">
    <text evidence="2">The sequence shown here is derived from an EMBL/GenBank/DDBJ whole genome shotgun (WGS) entry which is preliminary data.</text>
</comment>
<proteinExistence type="predicted"/>
<keyword evidence="3" id="KW-1185">Reference proteome</keyword>
<sequence length="80" mass="9163">MVGSSITLEYTETESHDDQHEGSVDRILVIREVVHIEPRACEDREYVARRVEGRASVTTLDEPIISLMGRMRRHIGPYVV</sequence>
<name>A0AAP0I289_9MAGN</name>
<feature type="compositionally biased region" description="Polar residues" evidence="1">
    <location>
        <begin position="1"/>
        <end position="10"/>
    </location>
</feature>
<dbReference type="EMBL" id="JBBNAG010000009">
    <property type="protein sequence ID" value="KAK9105585.1"/>
    <property type="molecule type" value="Genomic_DNA"/>
</dbReference>
<evidence type="ECO:0000313" key="3">
    <source>
        <dbReference type="Proteomes" id="UP001419268"/>
    </source>
</evidence>
<evidence type="ECO:0000256" key="1">
    <source>
        <dbReference type="SAM" id="MobiDB-lite"/>
    </source>
</evidence>
<accession>A0AAP0I289</accession>
<feature type="region of interest" description="Disordered" evidence="1">
    <location>
        <begin position="1"/>
        <end position="21"/>
    </location>
</feature>
<dbReference type="Proteomes" id="UP001419268">
    <property type="component" value="Unassembled WGS sequence"/>
</dbReference>